<dbReference type="AlphaFoldDB" id="A0A1L8WKW3"/>
<keyword evidence="2" id="KW-1185">Reference proteome</keyword>
<proteinExistence type="predicted"/>
<protein>
    <submittedName>
        <fullName evidence="1">Uncharacterized protein</fullName>
    </submittedName>
</protein>
<accession>A0A1L8WKW3</accession>
<evidence type="ECO:0000313" key="2">
    <source>
        <dbReference type="Proteomes" id="UP000182152"/>
    </source>
</evidence>
<gene>
    <name evidence="1" type="ORF">RV14_GL000190</name>
</gene>
<reference evidence="1 2" key="1">
    <citation type="submission" date="2014-12" db="EMBL/GenBank/DDBJ databases">
        <title>Draft genome sequences of 29 type strains of Enterococci.</title>
        <authorList>
            <person name="Zhong Z."/>
            <person name="Sun Z."/>
            <person name="Liu W."/>
            <person name="Zhang W."/>
            <person name="Zhang H."/>
        </authorList>
    </citation>
    <scope>NUCLEOTIDE SEQUENCE [LARGE SCALE GENOMIC DNA]</scope>
    <source>
        <strain evidence="1 2">DSM 15687</strain>
    </source>
</reference>
<organism evidence="1 2">
    <name type="scientific">Enterococcus ratti</name>
    <dbReference type="NCBI Taxonomy" id="150033"/>
    <lineage>
        <taxon>Bacteria</taxon>
        <taxon>Bacillati</taxon>
        <taxon>Bacillota</taxon>
        <taxon>Bacilli</taxon>
        <taxon>Lactobacillales</taxon>
        <taxon>Enterococcaceae</taxon>
        <taxon>Enterococcus</taxon>
    </lineage>
</organism>
<comment type="caution">
    <text evidence="1">The sequence shown here is derived from an EMBL/GenBank/DDBJ whole genome shotgun (WGS) entry which is preliminary data.</text>
</comment>
<sequence>MCAFNIPQENDLNEPVAIKITNMSNSSTQEAQSTTRKNFNGSLKEAIKTYQNCYMNQCNTPVMDNKTVNLYSDGFTVKNEEKEYNLEFSTEINKTKTTDQESKKKQVAYYQAVRRKAQYQKFKKFIESY</sequence>
<dbReference type="Proteomes" id="UP000182152">
    <property type="component" value="Unassembled WGS sequence"/>
</dbReference>
<name>A0A1L8WKW3_9ENTE</name>
<evidence type="ECO:0000313" key="1">
    <source>
        <dbReference type="EMBL" id="OJG81663.1"/>
    </source>
</evidence>
<dbReference type="EMBL" id="JXLB01000010">
    <property type="protein sequence ID" value="OJG81663.1"/>
    <property type="molecule type" value="Genomic_DNA"/>
</dbReference>